<protein>
    <submittedName>
        <fullName evidence="2">Uncharacterized protein</fullName>
    </submittedName>
</protein>
<feature type="compositionally biased region" description="Polar residues" evidence="1">
    <location>
        <begin position="416"/>
        <end position="432"/>
    </location>
</feature>
<feature type="compositionally biased region" description="Polar residues" evidence="1">
    <location>
        <begin position="526"/>
        <end position="537"/>
    </location>
</feature>
<evidence type="ECO:0000313" key="2">
    <source>
        <dbReference type="EMBL" id="KOS12422.1"/>
    </source>
</evidence>
<feature type="region of interest" description="Disordered" evidence="1">
    <location>
        <begin position="405"/>
        <end position="596"/>
    </location>
</feature>
<keyword evidence="3" id="KW-1185">Reference proteome</keyword>
<sequence>MGGSKKRGRGAMVGRVVLRCSEKTHATEIRIKLKSVVSILAPKNTQATQGDTPNFAGMAPSTVSTSARELVLVQLEKRLEPGTALYRSREGVPPQKNLSGRLDRAGFYEWMFHFDIPAESPGKSSLPGGFPGVGTYYPSSYVLESDPIKGKKEEWASVKWYLKLTVERSGLFRSNDRMLVPFIYLPPPPETICPLLLRRQALSAQIQSVIQRTQGTMTLPPNSVEPASKWKTHHVVLRQEALGKPIKRSLVDKMFGSNKQKEERWAISLPGNPISVFALRSVVPFVLTLVHSAGMPLVVHPMVSLVQKVHLRARSNAAHTQYICHAKMQTMPLSKGGLQQWFGWIQFPGWCSPSFDNHLLGLEYFLQIKPLRTPEAHVLQNIPIGLYCAPPKLIQNAAAKASTTSAASDFSSWTSPRSSQVTMPSRLTSDNESVASTGASSSRVSVSMPASPASSRRTSQSALRTSRPVPPIPSDTSPRNDTEATEAGGISTPETAGNDLPAPSSMLQSVATSESLQRPVPPLPTESDTPETTSVSDIASMAGNGADVDTTSETSSAHSRYGQIATQPVDETAMLPPIPDYTPRDGLIHDAGPLTQEQEQAWTMDILANAFSEDEMAAGFDLPPSYFEATGIRDNEEA</sequence>
<dbReference type="GeneID" id="28726705"/>
<dbReference type="AlphaFoldDB" id="A0A0N0RRT9"/>
<dbReference type="EMBL" id="LGAV01000014">
    <property type="protein sequence ID" value="KOS12422.1"/>
    <property type="molecule type" value="Genomic_DNA"/>
</dbReference>
<dbReference type="Gene3D" id="2.60.40.640">
    <property type="match status" value="1"/>
</dbReference>
<name>A0A0N0RRT9_9BASI</name>
<organism evidence="2 3">
    <name type="scientific">Malassezia pachydermatis</name>
    <dbReference type="NCBI Taxonomy" id="77020"/>
    <lineage>
        <taxon>Eukaryota</taxon>
        <taxon>Fungi</taxon>
        <taxon>Dikarya</taxon>
        <taxon>Basidiomycota</taxon>
        <taxon>Ustilaginomycotina</taxon>
        <taxon>Malasseziomycetes</taxon>
        <taxon>Malasseziales</taxon>
        <taxon>Malasseziaceae</taxon>
        <taxon>Malassezia</taxon>
    </lineage>
</organism>
<proteinExistence type="predicted"/>
<evidence type="ECO:0000313" key="3">
    <source>
        <dbReference type="Proteomes" id="UP000037751"/>
    </source>
</evidence>
<dbReference type="VEuPathDB" id="FungiDB:Malapachy_0305"/>
<dbReference type="InterPro" id="IPR014752">
    <property type="entry name" value="Arrestin-like_C"/>
</dbReference>
<gene>
    <name evidence="2" type="ORF">Malapachy_0305</name>
</gene>
<dbReference type="OrthoDB" id="3365616at2759"/>
<dbReference type="RefSeq" id="XP_017990054.1">
    <property type="nucleotide sequence ID" value="XM_018134830.1"/>
</dbReference>
<feature type="compositionally biased region" description="Low complexity" evidence="1">
    <location>
        <begin position="433"/>
        <end position="462"/>
    </location>
</feature>
<feature type="compositionally biased region" description="Polar residues" evidence="1">
    <location>
        <begin position="549"/>
        <end position="558"/>
    </location>
</feature>
<accession>A0A0N0RRT9</accession>
<dbReference type="STRING" id="77020.A0A0N0RRT9"/>
<feature type="compositionally biased region" description="Polar residues" evidence="1">
    <location>
        <begin position="505"/>
        <end position="516"/>
    </location>
</feature>
<reference evidence="2 3" key="1">
    <citation type="submission" date="2015-07" db="EMBL/GenBank/DDBJ databases">
        <title>Draft Genome Sequence of Malassezia furfur CBS1878 and Malassezia pachydermatis CBS1879.</title>
        <authorList>
            <person name="Triana S."/>
            <person name="Ohm R."/>
            <person name="Gonzalez A."/>
            <person name="DeCock H."/>
            <person name="Restrepo S."/>
            <person name="Celis A."/>
        </authorList>
    </citation>
    <scope>NUCLEOTIDE SEQUENCE [LARGE SCALE GENOMIC DNA]</scope>
    <source>
        <strain evidence="2 3">CBS 1879</strain>
    </source>
</reference>
<comment type="caution">
    <text evidence="2">The sequence shown here is derived from an EMBL/GenBank/DDBJ whole genome shotgun (WGS) entry which is preliminary data.</text>
</comment>
<evidence type="ECO:0000256" key="1">
    <source>
        <dbReference type="SAM" id="MobiDB-lite"/>
    </source>
</evidence>
<feature type="compositionally biased region" description="Low complexity" evidence="1">
    <location>
        <begin position="405"/>
        <end position="415"/>
    </location>
</feature>
<dbReference type="Proteomes" id="UP000037751">
    <property type="component" value="Unassembled WGS sequence"/>
</dbReference>